<protein>
    <submittedName>
        <fullName evidence="2">Uncharacterized protein</fullName>
    </submittedName>
</protein>
<proteinExistence type="predicted"/>
<dbReference type="AlphaFoldDB" id="A0AAV7LRJ6"/>
<gene>
    <name evidence="2" type="ORF">NDU88_006129</name>
</gene>
<reference evidence="2" key="1">
    <citation type="journal article" date="2022" name="bioRxiv">
        <title>Sequencing and chromosome-scale assembly of the giantPleurodeles waltlgenome.</title>
        <authorList>
            <person name="Brown T."/>
            <person name="Elewa A."/>
            <person name="Iarovenko S."/>
            <person name="Subramanian E."/>
            <person name="Araus A.J."/>
            <person name="Petzold A."/>
            <person name="Susuki M."/>
            <person name="Suzuki K.-i.T."/>
            <person name="Hayashi T."/>
            <person name="Toyoda A."/>
            <person name="Oliveira C."/>
            <person name="Osipova E."/>
            <person name="Leigh N.D."/>
            <person name="Simon A."/>
            <person name="Yun M.H."/>
        </authorList>
    </citation>
    <scope>NUCLEOTIDE SEQUENCE</scope>
    <source>
        <strain evidence="2">20211129_DDA</strain>
        <tissue evidence="2">Liver</tissue>
    </source>
</reference>
<name>A0AAV7LRJ6_PLEWA</name>
<feature type="region of interest" description="Disordered" evidence="1">
    <location>
        <begin position="1"/>
        <end position="99"/>
    </location>
</feature>
<evidence type="ECO:0000256" key="1">
    <source>
        <dbReference type="SAM" id="MobiDB-lite"/>
    </source>
</evidence>
<feature type="compositionally biased region" description="Basic and acidic residues" evidence="1">
    <location>
        <begin position="1"/>
        <end position="10"/>
    </location>
</feature>
<accession>A0AAV7LRJ6</accession>
<evidence type="ECO:0000313" key="3">
    <source>
        <dbReference type="Proteomes" id="UP001066276"/>
    </source>
</evidence>
<evidence type="ECO:0000313" key="2">
    <source>
        <dbReference type="EMBL" id="KAJ1093019.1"/>
    </source>
</evidence>
<keyword evidence="3" id="KW-1185">Reference proteome</keyword>
<dbReference type="EMBL" id="JANPWB010000015">
    <property type="protein sequence ID" value="KAJ1093019.1"/>
    <property type="molecule type" value="Genomic_DNA"/>
</dbReference>
<comment type="caution">
    <text evidence="2">The sequence shown here is derived from an EMBL/GenBank/DDBJ whole genome shotgun (WGS) entry which is preliminary data.</text>
</comment>
<sequence length="99" mass="10764">MERGGPKGEATDAEGEDDVATAAQNERRVLQSPEAKSINHSDGGSSQETETEEMLENPYRQEGRRSGLLSHQASTCTGLGKVRKKGRKGNPLARVRAHY</sequence>
<organism evidence="2 3">
    <name type="scientific">Pleurodeles waltl</name>
    <name type="common">Iberian ribbed newt</name>
    <dbReference type="NCBI Taxonomy" id="8319"/>
    <lineage>
        <taxon>Eukaryota</taxon>
        <taxon>Metazoa</taxon>
        <taxon>Chordata</taxon>
        <taxon>Craniata</taxon>
        <taxon>Vertebrata</taxon>
        <taxon>Euteleostomi</taxon>
        <taxon>Amphibia</taxon>
        <taxon>Batrachia</taxon>
        <taxon>Caudata</taxon>
        <taxon>Salamandroidea</taxon>
        <taxon>Salamandridae</taxon>
        <taxon>Pleurodelinae</taxon>
        <taxon>Pleurodeles</taxon>
    </lineage>
</organism>
<dbReference type="Proteomes" id="UP001066276">
    <property type="component" value="Chromosome 11"/>
</dbReference>
<feature type="compositionally biased region" description="Polar residues" evidence="1">
    <location>
        <begin position="38"/>
        <end position="48"/>
    </location>
</feature>